<dbReference type="GO" id="GO:0046872">
    <property type="term" value="F:metal ion binding"/>
    <property type="evidence" value="ECO:0007669"/>
    <property type="project" value="UniProtKB-KW"/>
</dbReference>
<dbReference type="AlphaFoldDB" id="A0A6M2DV74"/>
<proteinExistence type="inferred from homology"/>
<accession>A0A6M2DV74</accession>
<evidence type="ECO:0000259" key="2">
    <source>
        <dbReference type="PROSITE" id="PS51471"/>
    </source>
</evidence>
<keyword evidence="1" id="KW-0479">Metal-binding</keyword>
<protein>
    <submittedName>
        <fullName evidence="3">Putative iron/ascorbate family oxidoreductase</fullName>
    </submittedName>
</protein>
<keyword evidence="1" id="KW-0560">Oxidoreductase</keyword>
<dbReference type="InterPro" id="IPR026992">
    <property type="entry name" value="DIOX_N"/>
</dbReference>
<dbReference type="Pfam" id="PF14226">
    <property type="entry name" value="DIOX_N"/>
    <property type="match status" value="1"/>
</dbReference>
<dbReference type="InterPro" id="IPR044861">
    <property type="entry name" value="IPNS-like_FE2OG_OXY"/>
</dbReference>
<evidence type="ECO:0000256" key="1">
    <source>
        <dbReference type="RuleBase" id="RU003682"/>
    </source>
</evidence>
<dbReference type="InterPro" id="IPR027443">
    <property type="entry name" value="IPNS-like_sf"/>
</dbReference>
<dbReference type="EMBL" id="GIIL01004871">
    <property type="protein sequence ID" value="NOV48597.1"/>
    <property type="molecule type" value="Transcribed_RNA"/>
</dbReference>
<dbReference type="Gene3D" id="2.60.120.330">
    <property type="entry name" value="B-lactam Antibiotic, Isopenicillin N Synthase, Chain"/>
    <property type="match status" value="1"/>
</dbReference>
<dbReference type="PANTHER" id="PTHR47990">
    <property type="entry name" value="2-OXOGLUTARATE (2OG) AND FE(II)-DEPENDENT OXYGENASE SUPERFAMILY PROTEIN-RELATED"/>
    <property type="match status" value="1"/>
</dbReference>
<dbReference type="InterPro" id="IPR050231">
    <property type="entry name" value="Iron_ascorbate_oxido_reductase"/>
</dbReference>
<name>A0A6M2DV74_XENCH</name>
<evidence type="ECO:0000313" key="3">
    <source>
        <dbReference type="EMBL" id="NOV48597.1"/>
    </source>
</evidence>
<dbReference type="PROSITE" id="PS51471">
    <property type="entry name" value="FE2OG_OXY"/>
    <property type="match status" value="1"/>
</dbReference>
<feature type="domain" description="Fe2OG dioxygenase" evidence="2">
    <location>
        <begin position="178"/>
        <end position="320"/>
    </location>
</feature>
<reference evidence="3" key="1">
    <citation type="submission" date="2020-03" db="EMBL/GenBank/DDBJ databases">
        <title>Transcriptomic Profiling of the Digestive Tract of the Rat Flea, Xenopsylla cheopis, Following Blood Feeding and Infection with Yersinia pestis.</title>
        <authorList>
            <person name="Bland D.M."/>
            <person name="Martens C.A."/>
            <person name="Virtaneva K."/>
            <person name="Kanakabandi K."/>
            <person name="Long D."/>
            <person name="Rosenke R."/>
            <person name="Saturday G.A."/>
            <person name="Hoyt F.H."/>
            <person name="Bruno D.P."/>
            <person name="Ribeiro J.M.C."/>
            <person name="Hinnebusch J."/>
        </authorList>
    </citation>
    <scope>NUCLEOTIDE SEQUENCE</scope>
</reference>
<comment type="similarity">
    <text evidence="1">Belongs to the iron/ascorbate-dependent oxidoreductase family.</text>
</comment>
<keyword evidence="1" id="KW-0408">Iron</keyword>
<dbReference type="Pfam" id="PF03171">
    <property type="entry name" value="2OG-FeII_Oxy"/>
    <property type="match status" value="1"/>
</dbReference>
<dbReference type="InterPro" id="IPR005123">
    <property type="entry name" value="Oxoglu/Fe-dep_dioxygenase_dom"/>
</dbReference>
<sequence>MEKSLETLLSKCEIPIIDLEHVGTVACPMKSVITRVGAQLQKALSQKGLALLVNHGIPEQKMSKVYSTLDNFCDLPTEVKEKYLRNAEHGNHGYIKPGMEMFDGETPEIRHTFNICTLAREGLPEDVLPGFRASVASLAADFKQLSILLLQALAIGLELPSNFFLERHGQMLNDNDDNASTLRLLYYPPCISEEDEEIDYVKGSCGYEKYDRRPSQIPNGVLGSIDQLDCPKFTRCGSHCDYGTFTLLVQDSEGGLEVKLPHTERWQRVGHLPGAILINTGELLAAWTQERYPALPHRVIIPEHNVRNRGRHAIAFFCHPDNCTPIAPLDLPEEQCPFQKPCKKTPKEQFKNAKDRVFTACQHLQKRFRETYAS</sequence>
<organism evidence="3">
    <name type="scientific">Xenopsylla cheopis</name>
    <name type="common">Oriental rat flea</name>
    <name type="synonym">Pulex cheopis</name>
    <dbReference type="NCBI Taxonomy" id="163159"/>
    <lineage>
        <taxon>Eukaryota</taxon>
        <taxon>Metazoa</taxon>
        <taxon>Ecdysozoa</taxon>
        <taxon>Arthropoda</taxon>
        <taxon>Hexapoda</taxon>
        <taxon>Insecta</taxon>
        <taxon>Pterygota</taxon>
        <taxon>Neoptera</taxon>
        <taxon>Endopterygota</taxon>
        <taxon>Siphonaptera</taxon>
        <taxon>Pulicidae</taxon>
        <taxon>Xenopsyllinae</taxon>
        <taxon>Xenopsylla</taxon>
    </lineage>
</organism>
<dbReference type="SUPFAM" id="SSF51197">
    <property type="entry name" value="Clavaminate synthase-like"/>
    <property type="match status" value="1"/>
</dbReference>
<dbReference type="GO" id="GO:0016491">
    <property type="term" value="F:oxidoreductase activity"/>
    <property type="evidence" value="ECO:0007669"/>
    <property type="project" value="UniProtKB-KW"/>
</dbReference>